<dbReference type="NCBIfam" id="NF003811">
    <property type="entry name" value="PRK05402.1"/>
    <property type="match status" value="1"/>
</dbReference>
<keyword evidence="7 9" id="KW-0320">Glycogen biosynthesis</keyword>
<evidence type="ECO:0000256" key="4">
    <source>
        <dbReference type="ARBA" id="ARBA00022600"/>
    </source>
</evidence>
<feature type="active site" description="Proton donor" evidence="9 10">
    <location>
        <position position="347"/>
    </location>
</feature>
<dbReference type="FunFam" id="3.20.20.80:FF:000003">
    <property type="entry name" value="1,4-alpha-glucan branching enzyme GlgB"/>
    <property type="match status" value="1"/>
</dbReference>
<comment type="caution">
    <text evidence="12">The sequence shown here is derived from an EMBL/GenBank/DDBJ whole genome shotgun (WGS) entry which is preliminary data.</text>
</comment>
<dbReference type="RefSeq" id="WP_005943107.1">
    <property type="nucleotide sequence ID" value="NZ_ATVK01000061.1"/>
</dbReference>
<evidence type="ECO:0000313" key="13">
    <source>
        <dbReference type="Proteomes" id="UP000053405"/>
    </source>
</evidence>
<dbReference type="AlphaFoldDB" id="L7LEZ2"/>
<dbReference type="NCBIfam" id="TIGR01515">
    <property type="entry name" value="branching_enzym"/>
    <property type="match status" value="1"/>
</dbReference>
<dbReference type="STRING" id="1121927.GOHSU_44_00180"/>
<dbReference type="InterPro" id="IPR006407">
    <property type="entry name" value="GlgB"/>
</dbReference>
<evidence type="ECO:0000256" key="9">
    <source>
        <dbReference type="HAMAP-Rule" id="MF_00685"/>
    </source>
</evidence>
<comment type="pathway">
    <text evidence="2 9">Glycan biosynthesis; glycogen biosynthesis.</text>
</comment>
<feature type="active site" description="Nucleophile" evidence="9 10">
    <location>
        <position position="294"/>
    </location>
</feature>
<comment type="similarity">
    <text evidence="3 9">Belongs to the glycosyl hydrolase 13 family. GlgB subfamily.</text>
</comment>
<dbReference type="GO" id="GO:0004553">
    <property type="term" value="F:hydrolase activity, hydrolyzing O-glycosyl compounds"/>
    <property type="evidence" value="ECO:0007669"/>
    <property type="project" value="InterPro"/>
</dbReference>
<dbReference type="PIRSF" id="PIRSF000463">
    <property type="entry name" value="GlgB"/>
    <property type="match status" value="1"/>
</dbReference>
<keyword evidence="6 9" id="KW-0808">Transferase</keyword>
<dbReference type="InterPro" id="IPR044143">
    <property type="entry name" value="GlgB_N_E_set_prok"/>
</dbReference>
<protein>
    <recommendedName>
        <fullName evidence="9">1,4-alpha-glucan branching enzyme GlgB</fullName>
        <ecNumber evidence="9">2.4.1.18</ecNumber>
    </recommendedName>
    <alternativeName>
        <fullName evidence="9">1,4-alpha-D-glucan:1,4-alpha-D-glucan 6-glucosyl-transferase</fullName>
    </alternativeName>
    <alternativeName>
        <fullName evidence="9">Alpha-(1-&gt;4)-glucan branching enzyme</fullName>
    </alternativeName>
    <alternativeName>
        <fullName evidence="9">Glycogen branching enzyme</fullName>
        <shortName evidence="9">BE</shortName>
    </alternativeName>
</protein>
<gene>
    <name evidence="9 12" type="primary">glgB</name>
    <name evidence="12" type="ORF">GOHSU_44_00180</name>
</gene>
<dbReference type="InterPro" id="IPR013783">
    <property type="entry name" value="Ig-like_fold"/>
</dbReference>
<evidence type="ECO:0000313" key="12">
    <source>
        <dbReference type="EMBL" id="GAC58618.1"/>
    </source>
</evidence>
<evidence type="ECO:0000256" key="5">
    <source>
        <dbReference type="ARBA" id="ARBA00022676"/>
    </source>
</evidence>
<dbReference type="GO" id="GO:0005829">
    <property type="term" value="C:cytosol"/>
    <property type="evidence" value="ECO:0007669"/>
    <property type="project" value="TreeGrafter"/>
</dbReference>
<evidence type="ECO:0000259" key="11">
    <source>
        <dbReference type="SMART" id="SM00642"/>
    </source>
</evidence>
<reference evidence="12 13" key="1">
    <citation type="submission" date="2012-12" db="EMBL/GenBank/DDBJ databases">
        <title>Whole genome shotgun sequence of Gordonia hirsuta NBRC 16056.</title>
        <authorList>
            <person name="Isaki-Nakamura S."/>
            <person name="Hosoyama A."/>
            <person name="Tsuchikane K."/>
            <person name="Katsumata H."/>
            <person name="Baba S."/>
            <person name="Yamazaki S."/>
            <person name="Fujita N."/>
        </authorList>
    </citation>
    <scope>NUCLEOTIDE SEQUENCE [LARGE SCALE GENOMIC DNA]</scope>
    <source>
        <strain evidence="12 13">NBRC 16056</strain>
    </source>
</reference>
<dbReference type="eggNOG" id="COG0296">
    <property type="taxonomic scope" value="Bacteria"/>
</dbReference>
<dbReference type="CDD" id="cd02855">
    <property type="entry name" value="E_set_GBE_prok_N"/>
    <property type="match status" value="1"/>
</dbReference>
<evidence type="ECO:0000256" key="8">
    <source>
        <dbReference type="ARBA" id="ARBA00023277"/>
    </source>
</evidence>
<evidence type="ECO:0000256" key="1">
    <source>
        <dbReference type="ARBA" id="ARBA00000826"/>
    </source>
</evidence>
<dbReference type="InterPro" id="IPR013780">
    <property type="entry name" value="Glyco_hydro_b"/>
</dbReference>
<dbReference type="InterPro" id="IPR037439">
    <property type="entry name" value="Branching_enzy"/>
</dbReference>
<evidence type="ECO:0000256" key="6">
    <source>
        <dbReference type="ARBA" id="ARBA00022679"/>
    </source>
</evidence>
<dbReference type="SMART" id="SM00642">
    <property type="entry name" value="Aamy"/>
    <property type="match status" value="1"/>
</dbReference>
<keyword evidence="5 9" id="KW-0328">Glycosyltransferase</keyword>
<accession>L7LEZ2</accession>
<dbReference type="PANTHER" id="PTHR43651">
    <property type="entry name" value="1,4-ALPHA-GLUCAN-BRANCHING ENZYME"/>
    <property type="match status" value="1"/>
</dbReference>
<keyword evidence="4 9" id="KW-0321">Glycogen metabolism</keyword>
<dbReference type="InterPro" id="IPR006047">
    <property type="entry name" value="GH13_cat_dom"/>
</dbReference>
<dbReference type="SUPFAM" id="SSF51445">
    <property type="entry name" value="(Trans)glycosidases"/>
    <property type="match status" value="1"/>
</dbReference>
<evidence type="ECO:0000256" key="2">
    <source>
        <dbReference type="ARBA" id="ARBA00004964"/>
    </source>
</evidence>
<dbReference type="EMBL" id="BANT01000044">
    <property type="protein sequence ID" value="GAC58618.1"/>
    <property type="molecule type" value="Genomic_DNA"/>
</dbReference>
<comment type="catalytic activity">
    <reaction evidence="1 9">
        <text>Transfers a segment of a (1-&gt;4)-alpha-D-glucan chain to a primary hydroxy group in a similar glucan chain.</text>
        <dbReference type="EC" id="2.4.1.18"/>
    </reaction>
</comment>
<keyword evidence="13" id="KW-1185">Reference proteome</keyword>
<dbReference type="Gene3D" id="2.60.40.10">
    <property type="entry name" value="Immunoglobulins"/>
    <property type="match status" value="1"/>
</dbReference>
<dbReference type="GO" id="GO:0043169">
    <property type="term" value="F:cation binding"/>
    <property type="evidence" value="ECO:0007669"/>
    <property type="project" value="InterPro"/>
</dbReference>
<dbReference type="Proteomes" id="UP000053405">
    <property type="component" value="Unassembled WGS sequence"/>
</dbReference>
<dbReference type="InterPro" id="IPR004193">
    <property type="entry name" value="Glyco_hydro_13_N"/>
</dbReference>
<organism evidence="12 13">
    <name type="scientific">Gordonia hirsuta DSM 44140 = NBRC 16056</name>
    <dbReference type="NCBI Taxonomy" id="1121927"/>
    <lineage>
        <taxon>Bacteria</taxon>
        <taxon>Bacillati</taxon>
        <taxon>Actinomycetota</taxon>
        <taxon>Actinomycetes</taxon>
        <taxon>Mycobacteriales</taxon>
        <taxon>Gordoniaceae</taxon>
        <taxon>Gordonia</taxon>
    </lineage>
</organism>
<dbReference type="OrthoDB" id="9800174at2"/>
<dbReference type="InterPro" id="IPR006048">
    <property type="entry name" value="A-amylase/branching_C"/>
</dbReference>
<dbReference type="GO" id="GO:0003844">
    <property type="term" value="F:1,4-alpha-glucan branching enzyme activity"/>
    <property type="evidence" value="ECO:0007669"/>
    <property type="project" value="UniProtKB-UniRule"/>
</dbReference>
<evidence type="ECO:0000256" key="7">
    <source>
        <dbReference type="ARBA" id="ARBA00023056"/>
    </source>
</evidence>
<dbReference type="CDD" id="cd11322">
    <property type="entry name" value="AmyAc_Glg_BE"/>
    <property type="match status" value="1"/>
</dbReference>
<dbReference type="InterPro" id="IPR017853">
    <property type="entry name" value="GH"/>
</dbReference>
<dbReference type="SUPFAM" id="SSF51011">
    <property type="entry name" value="Glycosyl hydrolase domain"/>
    <property type="match status" value="1"/>
</dbReference>
<dbReference type="EC" id="2.4.1.18" evidence="9"/>
<dbReference type="NCBIfam" id="NF008967">
    <property type="entry name" value="PRK12313.1"/>
    <property type="match status" value="1"/>
</dbReference>
<dbReference type="Pfam" id="PF02922">
    <property type="entry name" value="CBM_48"/>
    <property type="match status" value="1"/>
</dbReference>
<proteinExistence type="inferred from homology"/>
<feature type="domain" description="Glycosyl hydrolase family 13 catalytic" evidence="11">
    <location>
        <begin position="142"/>
        <end position="496"/>
    </location>
</feature>
<keyword evidence="8 9" id="KW-0119">Carbohydrate metabolism</keyword>
<comment type="function">
    <text evidence="9">Catalyzes the formation of the alpha-1,6-glucosidic linkages in glycogen by scission of a 1,4-alpha-linked oligosaccharide from growing alpha-1,4-glucan chains and the subsequent attachment of the oligosaccharide to the alpha-1,6 position.</text>
</comment>
<evidence type="ECO:0000256" key="3">
    <source>
        <dbReference type="ARBA" id="ARBA00009000"/>
    </source>
</evidence>
<dbReference type="PANTHER" id="PTHR43651:SF3">
    <property type="entry name" value="1,4-ALPHA-GLUCAN-BRANCHING ENZYME"/>
    <property type="match status" value="1"/>
</dbReference>
<comment type="subunit">
    <text evidence="9">Monomer.</text>
</comment>
<dbReference type="Pfam" id="PF02806">
    <property type="entry name" value="Alpha-amylase_C"/>
    <property type="match status" value="1"/>
</dbReference>
<evidence type="ECO:0000256" key="10">
    <source>
        <dbReference type="PIRSR" id="PIRSR000463-1"/>
    </source>
</evidence>
<sequence>MSGPARLADPLWARLGSHPLPGAPGDPARTVFAVWAPNARAVSVFGDFDGWDGDRHRLHRGPDGIWTTTVPGATVGMRYKYRITGADGVVRDKADPLARATECPPETASVIVGASSYRWHDDAWLARRVQTDLTTAPLSIYEVHLPSWRPGLGYRELAVALGDYLQALGFTHVQLLPITEHPYGGSWGYQVGSYFAPTTRLGTADDFRFFVDHLHTRGLGVLLDWVPAHFPKDDFALGSFDGTPLYEHADPLRREQPDWGTYAFNLGRAEIREFLIASALYWCSQFHLDGLRVDAVAAMLYLDYSRGPGQWQPNARGTHENDEAVDFLRELNDAVHREIPGAVTIAEESSAWPGVTASTADGGLGFDFKWNLGWMNDVLDFVSLPHHRRGCAQAQLVFPLTYAGAEHFVLPLSHDEVVHGKGTLWSRQPEGSDRAAGVRALLAYQWAHPGKQLLFMGQEFGQITEWSDTDGPDWALLEQSEHAGIARVVTDLNRLHRCFPALHGLDGRARGFDWLDALDTTNTVVGFLRLSADPDEPGGTLACVFNFSQRDLHDYRLGLPGPVRNWTEVLNTGAADYGGTGVGNLGAVRTEPIGSHGRSHSARLTLPAESTVFFTPQHGPPQH</sequence>
<dbReference type="Gene3D" id="2.60.40.1180">
    <property type="entry name" value="Golgi alpha-mannosidase II"/>
    <property type="match status" value="1"/>
</dbReference>
<name>L7LEZ2_9ACTN</name>
<dbReference type="HAMAP" id="MF_00685">
    <property type="entry name" value="GlgB"/>
    <property type="match status" value="1"/>
</dbReference>
<dbReference type="UniPathway" id="UPA00164"/>
<dbReference type="Pfam" id="PF00128">
    <property type="entry name" value="Alpha-amylase"/>
    <property type="match status" value="1"/>
</dbReference>
<dbReference type="GO" id="GO:0005978">
    <property type="term" value="P:glycogen biosynthetic process"/>
    <property type="evidence" value="ECO:0007669"/>
    <property type="project" value="UniProtKB-UniRule"/>
</dbReference>
<dbReference type="Gene3D" id="3.20.20.80">
    <property type="entry name" value="Glycosidases"/>
    <property type="match status" value="1"/>
</dbReference>